<evidence type="ECO:0000256" key="14">
    <source>
        <dbReference type="PIRSR" id="PIRSR602401-1"/>
    </source>
</evidence>
<keyword evidence="16" id="KW-0812">Transmembrane</keyword>
<evidence type="ECO:0000256" key="7">
    <source>
        <dbReference type="ARBA" id="ARBA00022723"/>
    </source>
</evidence>
<accession>A0A1J1DVP5</accession>
<evidence type="ECO:0000256" key="1">
    <source>
        <dbReference type="ARBA" id="ARBA00001971"/>
    </source>
</evidence>
<protein>
    <submittedName>
        <fullName evidence="17">Cytochrome P450 3201A1</fullName>
    </submittedName>
</protein>
<evidence type="ECO:0000256" key="3">
    <source>
        <dbReference type="ARBA" id="ARBA00004174"/>
    </source>
</evidence>
<dbReference type="InterPro" id="IPR050182">
    <property type="entry name" value="Cytochrome_P450_fam2"/>
</dbReference>
<keyword evidence="13 16" id="KW-0472">Membrane</keyword>
<dbReference type="FunFam" id="1.10.630.10:FF:000238">
    <property type="entry name" value="Cytochrome P450 2A6"/>
    <property type="match status" value="1"/>
</dbReference>
<proteinExistence type="evidence at transcript level"/>
<dbReference type="PANTHER" id="PTHR24300:SF403">
    <property type="entry name" value="CYTOCHROME P450 306A1"/>
    <property type="match status" value="1"/>
</dbReference>
<evidence type="ECO:0000313" key="17">
    <source>
        <dbReference type="EMBL" id="BAV93937.1"/>
    </source>
</evidence>
<dbReference type="GO" id="GO:0006082">
    <property type="term" value="P:organic acid metabolic process"/>
    <property type="evidence" value="ECO:0007669"/>
    <property type="project" value="TreeGrafter"/>
</dbReference>
<evidence type="ECO:0000256" key="11">
    <source>
        <dbReference type="ARBA" id="ARBA00023004"/>
    </source>
</evidence>
<gene>
    <name evidence="17" type="primary">cyp3201a1</name>
</gene>
<dbReference type="GO" id="GO:0020037">
    <property type="term" value="F:heme binding"/>
    <property type="evidence" value="ECO:0007669"/>
    <property type="project" value="InterPro"/>
</dbReference>
<dbReference type="InterPro" id="IPR036396">
    <property type="entry name" value="Cyt_P450_sf"/>
</dbReference>
<keyword evidence="11 14" id="KW-0408">Iron</keyword>
<evidence type="ECO:0000256" key="2">
    <source>
        <dbReference type="ARBA" id="ARBA00003690"/>
    </source>
</evidence>
<evidence type="ECO:0000256" key="9">
    <source>
        <dbReference type="ARBA" id="ARBA00022848"/>
    </source>
</evidence>
<sequence length="491" mass="56498">MINSELLILIISTFLIVFSIRYVIRIWQLPPGPWGLPLIGYLPWIGRKPCVTFLGLKKKYGNLITVNLGGITMLVLNDWNAIKATLIDRKHHFSGRPNAYISDTITGRKDMALSDGPVCLQQRKIMVNCMRKIGLGKKSMEDSIMEPIHELIDILSNYNNKNMEMTTIFLKPTQQILWKLVSGHKLKDEDLEKFSNELDYFMKTCRPHHPVNMMPILRYIPPNGFGYKVVVNFSKSVRNYLQPIIQQHLIERNKSTDRDFIDLYLDQIEEMSKTSASCPPYDVEHLMGSLWDIFIAGTETSNTLSRWTFLYMAIFPQVQQKIQTEIDLIVGENRIPTLDDMPQLRYLQATIMEICRHSSLVPLSLPHRTIAPVEVCGFKIPAKMTVIPNIYSVNYDTNLWKNPHEFDPKRFLDKDNNIKCPPHFIPFSVGSRMCIGESVAEMEIRLILGCLLQKFNFSLPKGQPEPTLEAVVGVVYKPLPYSLHITKRFVN</sequence>
<dbReference type="EMBL" id="LC125387">
    <property type="protein sequence ID" value="BAV93937.1"/>
    <property type="molecule type" value="mRNA"/>
</dbReference>
<evidence type="ECO:0000256" key="6">
    <source>
        <dbReference type="ARBA" id="ARBA00022617"/>
    </source>
</evidence>
<keyword evidence="7 14" id="KW-0479">Metal-binding</keyword>
<keyword evidence="16" id="KW-1133">Transmembrane helix</keyword>
<evidence type="ECO:0000256" key="15">
    <source>
        <dbReference type="RuleBase" id="RU000461"/>
    </source>
</evidence>
<dbReference type="SUPFAM" id="SSF48264">
    <property type="entry name" value="Cytochrome P450"/>
    <property type="match status" value="1"/>
</dbReference>
<feature type="binding site" description="axial binding residue" evidence="14">
    <location>
        <position position="434"/>
    </location>
    <ligand>
        <name>heme</name>
        <dbReference type="ChEBI" id="CHEBI:30413"/>
    </ligand>
    <ligandPart>
        <name>Fe</name>
        <dbReference type="ChEBI" id="CHEBI:18248"/>
    </ligandPart>
</feature>
<evidence type="ECO:0000256" key="5">
    <source>
        <dbReference type="ARBA" id="ARBA00010617"/>
    </source>
</evidence>
<organism evidence="17">
    <name type="scientific">Chamberlinius hualienensis</name>
    <dbReference type="NCBI Taxonomy" id="1551368"/>
    <lineage>
        <taxon>Eukaryota</taxon>
        <taxon>Metazoa</taxon>
        <taxon>Ecdysozoa</taxon>
        <taxon>Arthropoda</taxon>
        <taxon>Myriapoda</taxon>
        <taxon>Diplopoda</taxon>
        <taxon>Helminthomorpha</taxon>
        <taxon>Polydesmida</taxon>
        <taxon>Paradoxosomatidae</taxon>
        <taxon>Chamberlinius</taxon>
    </lineage>
</organism>
<evidence type="ECO:0000256" key="13">
    <source>
        <dbReference type="ARBA" id="ARBA00023136"/>
    </source>
</evidence>
<evidence type="ECO:0000256" key="16">
    <source>
        <dbReference type="SAM" id="Phobius"/>
    </source>
</evidence>
<dbReference type="GO" id="GO:0005506">
    <property type="term" value="F:iron ion binding"/>
    <property type="evidence" value="ECO:0007669"/>
    <property type="project" value="InterPro"/>
</dbReference>
<dbReference type="InterPro" id="IPR017972">
    <property type="entry name" value="Cyt_P450_CS"/>
</dbReference>
<comment type="function">
    <text evidence="2">May be involved in the metabolism of insect hormones and in the breakdown of synthetic insecticides.</text>
</comment>
<dbReference type="GO" id="GO:0008395">
    <property type="term" value="F:steroid hydroxylase activity"/>
    <property type="evidence" value="ECO:0007669"/>
    <property type="project" value="TreeGrafter"/>
</dbReference>
<dbReference type="PANTHER" id="PTHR24300">
    <property type="entry name" value="CYTOCHROME P450 508A4-RELATED"/>
    <property type="match status" value="1"/>
</dbReference>
<comment type="similarity">
    <text evidence="5 15">Belongs to the cytochrome P450 family.</text>
</comment>
<dbReference type="InterPro" id="IPR002401">
    <property type="entry name" value="Cyt_P450_E_grp-I"/>
</dbReference>
<keyword evidence="9" id="KW-0492">Microsome</keyword>
<dbReference type="PROSITE" id="PS00086">
    <property type="entry name" value="CYTOCHROME_P450"/>
    <property type="match status" value="1"/>
</dbReference>
<comment type="subcellular location">
    <subcellularLocation>
        <location evidence="4">Endoplasmic reticulum membrane</location>
        <topology evidence="4">Peripheral membrane protein</topology>
    </subcellularLocation>
    <subcellularLocation>
        <location evidence="3">Microsome membrane</location>
        <topology evidence="3">Peripheral membrane protein</topology>
    </subcellularLocation>
</comment>
<keyword evidence="12 15" id="KW-0503">Monooxygenase</keyword>
<name>A0A1J1DVP5_9MYRI</name>
<keyword evidence="6 14" id="KW-0349">Heme</keyword>
<dbReference type="Gene3D" id="1.10.630.10">
    <property type="entry name" value="Cytochrome P450"/>
    <property type="match status" value="1"/>
</dbReference>
<dbReference type="GO" id="GO:0005789">
    <property type="term" value="C:endoplasmic reticulum membrane"/>
    <property type="evidence" value="ECO:0007669"/>
    <property type="project" value="UniProtKB-SubCell"/>
</dbReference>
<dbReference type="GO" id="GO:0016712">
    <property type="term" value="F:oxidoreductase activity, acting on paired donors, with incorporation or reduction of molecular oxygen, reduced flavin or flavoprotein as one donor, and incorporation of one atom of oxygen"/>
    <property type="evidence" value="ECO:0007669"/>
    <property type="project" value="TreeGrafter"/>
</dbReference>
<evidence type="ECO:0000256" key="8">
    <source>
        <dbReference type="ARBA" id="ARBA00022824"/>
    </source>
</evidence>
<evidence type="ECO:0000256" key="4">
    <source>
        <dbReference type="ARBA" id="ARBA00004406"/>
    </source>
</evidence>
<dbReference type="InterPro" id="IPR001128">
    <property type="entry name" value="Cyt_P450"/>
</dbReference>
<evidence type="ECO:0000256" key="12">
    <source>
        <dbReference type="ARBA" id="ARBA00023033"/>
    </source>
</evidence>
<keyword evidence="10 15" id="KW-0560">Oxidoreductase</keyword>
<dbReference type="PRINTS" id="PR00463">
    <property type="entry name" value="EP450I"/>
</dbReference>
<comment type="cofactor">
    <cofactor evidence="1 14">
        <name>heme</name>
        <dbReference type="ChEBI" id="CHEBI:30413"/>
    </cofactor>
</comment>
<dbReference type="Pfam" id="PF00067">
    <property type="entry name" value="p450"/>
    <property type="match status" value="1"/>
</dbReference>
<dbReference type="GO" id="GO:0006805">
    <property type="term" value="P:xenobiotic metabolic process"/>
    <property type="evidence" value="ECO:0007669"/>
    <property type="project" value="TreeGrafter"/>
</dbReference>
<reference evidence="17" key="1">
    <citation type="journal article" date="2017" name="FEBS Open Bio">
        <title>A novel cytochrome P450, CYP3201B1, is involved in (R)-mandelonitrile biosynthesis in a cyanogenic millipede.</title>
        <authorList>
            <person name="Yamaguchi T."/>
            <person name="Kuwahara Y."/>
            <person name="Asano Y."/>
        </authorList>
    </citation>
    <scope>NUCLEOTIDE SEQUENCE</scope>
</reference>
<dbReference type="AlphaFoldDB" id="A0A1J1DVP5"/>
<feature type="transmembrane region" description="Helical" evidence="16">
    <location>
        <begin position="6"/>
        <end position="24"/>
    </location>
</feature>
<evidence type="ECO:0000256" key="10">
    <source>
        <dbReference type="ARBA" id="ARBA00023002"/>
    </source>
</evidence>
<dbReference type="PRINTS" id="PR00385">
    <property type="entry name" value="P450"/>
</dbReference>
<keyword evidence="8" id="KW-0256">Endoplasmic reticulum</keyword>